<evidence type="ECO:0000256" key="6">
    <source>
        <dbReference type="ARBA" id="ARBA00022723"/>
    </source>
</evidence>
<comment type="catalytic activity">
    <reaction evidence="11">
        <text>N(6)-(pyridoxal phosphate)-L-lysyl-[4-amino-5-hydroxymethyl-2-methylpyrimidine phosphate synthase] + L-histidyl-[4-amino-5-hydroxymethyl-2-methylpyrimidine phosphate synthase] + 2 Fe(3+) + 4 H2O = L-lysyl-[4-amino-5-hydroxymethyl-2-methylpyrimidine phosphate synthase] + (2S)-2-amino-5-hydroxy-4-oxopentanoyl-[4-amino-5-hydroxymethyl-2-methylpyrimidine phosphate synthase] + 4-amino-2-methyl-5-(phosphooxymethyl)pyrimidine + 3-oxopropanoate + 2 Fe(2+) + 2 H(+)</text>
        <dbReference type="Rhea" id="RHEA:65756"/>
        <dbReference type="Rhea" id="RHEA-COMP:16892"/>
        <dbReference type="Rhea" id="RHEA-COMP:16893"/>
        <dbReference type="Rhea" id="RHEA-COMP:16894"/>
        <dbReference type="Rhea" id="RHEA-COMP:16895"/>
        <dbReference type="ChEBI" id="CHEBI:15377"/>
        <dbReference type="ChEBI" id="CHEBI:15378"/>
        <dbReference type="ChEBI" id="CHEBI:29033"/>
        <dbReference type="ChEBI" id="CHEBI:29034"/>
        <dbReference type="ChEBI" id="CHEBI:29969"/>
        <dbReference type="ChEBI" id="CHEBI:29979"/>
        <dbReference type="ChEBI" id="CHEBI:33190"/>
        <dbReference type="ChEBI" id="CHEBI:58354"/>
        <dbReference type="ChEBI" id="CHEBI:143915"/>
        <dbReference type="ChEBI" id="CHEBI:157692"/>
    </reaction>
    <physiologicalReaction direction="left-to-right" evidence="11">
        <dbReference type="Rhea" id="RHEA:65757"/>
    </physiologicalReaction>
</comment>
<evidence type="ECO:0000256" key="12">
    <source>
        <dbReference type="SAM" id="SignalP"/>
    </source>
</evidence>
<keyword evidence="12" id="KW-0732">Signal</keyword>
<evidence type="ECO:0000256" key="10">
    <source>
        <dbReference type="ARBA" id="ARBA00033171"/>
    </source>
</evidence>
<keyword evidence="7" id="KW-0663">Pyridoxal phosphate</keyword>
<comment type="similarity">
    <text evidence="3">Belongs to the NMT1/THI5 family.</text>
</comment>
<feature type="chain" id="PRO_5038565762" description="Thiamine pyrimidine synthase" evidence="12">
    <location>
        <begin position="28"/>
        <end position="348"/>
    </location>
</feature>
<dbReference type="PROSITE" id="PS51257">
    <property type="entry name" value="PROKAR_LIPOPROTEIN"/>
    <property type="match status" value="1"/>
</dbReference>
<keyword evidence="5" id="KW-0808">Transferase</keyword>
<name>A0A177IMA5_9CORY</name>
<dbReference type="InterPro" id="IPR015168">
    <property type="entry name" value="SsuA/THI5"/>
</dbReference>
<evidence type="ECO:0000256" key="11">
    <source>
        <dbReference type="ARBA" id="ARBA00048179"/>
    </source>
</evidence>
<dbReference type="Pfam" id="PF09084">
    <property type="entry name" value="NMT1"/>
    <property type="match status" value="1"/>
</dbReference>
<comment type="caution">
    <text evidence="14">The sequence shown here is derived from an EMBL/GenBank/DDBJ whole genome shotgun (WGS) entry which is preliminary data.</text>
</comment>
<dbReference type="OrthoDB" id="174578at2"/>
<evidence type="ECO:0000256" key="5">
    <source>
        <dbReference type="ARBA" id="ARBA00022679"/>
    </source>
</evidence>
<dbReference type="GO" id="GO:0016740">
    <property type="term" value="F:transferase activity"/>
    <property type="evidence" value="ECO:0007669"/>
    <property type="project" value="UniProtKB-KW"/>
</dbReference>
<evidence type="ECO:0000313" key="15">
    <source>
        <dbReference type="Proteomes" id="UP000076947"/>
    </source>
</evidence>
<evidence type="ECO:0000259" key="13">
    <source>
        <dbReference type="Pfam" id="PF09084"/>
    </source>
</evidence>
<dbReference type="PANTHER" id="PTHR31528">
    <property type="entry name" value="4-AMINO-5-HYDROXYMETHYL-2-METHYLPYRIMIDINE PHOSPHATE SYNTHASE THI11-RELATED"/>
    <property type="match status" value="1"/>
</dbReference>
<keyword evidence="9" id="KW-0408">Iron</keyword>
<dbReference type="GO" id="GO:0009228">
    <property type="term" value="P:thiamine biosynthetic process"/>
    <property type="evidence" value="ECO:0007669"/>
    <property type="project" value="UniProtKB-KW"/>
</dbReference>
<organism evidence="14 15">
    <name type="scientific">Corynebacterium stationis</name>
    <dbReference type="NCBI Taxonomy" id="1705"/>
    <lineage>
        <taxon>Bacteria</taxon>
        <taxon>Bacillati</taxon>
        <taxon>Actinomycetota</taxon>
        <taxon>Actinomycetes</taxon>
        <taxon>Mycobacteriales</taxon>
        <taxon>Corynebacteriaceae</taxon>
        <taxon>Corynebacterium</taxon>
    </lineage>
</organism>
<comment type="pathway">
    <text evidence="2">Cofactor biosynthesis; thiamine diphosphate biosynthesis.</text>
</comment>
<dbReference type="Gene3D" id="3.40.190.10">
    <property type="entry name" value="Periplasmic binding protein-like II"/>
    <property type="match status" value="2"/>
</dbReference>
<proteinExistence type="inferred from homology"/>
<dbReference type="InterPro" id="IPR027939">
    <property type="entry name" value="NMT1/THI5"/>
</dbReference>
<feature type="domain" description="SsuA/THI5-like" evidence="13">
    <location>
        <begin position="53"/>
        <end position="265"/>
    </location>
</feature>
<gene>
    <name evidence="14" type="ORF">AYJ05_09015</name>
</gene>
<comment type="function">
    <text evidence="1">Responsible for the formation of the pyrimidine heterocycle in the thiamine biosynthesis pathway. Catalyzes the formation of hydroxymethylpyrimidine phosphate (HMP-P) from histidine and pyridoxal phosphate (PLP). The protein uses PLP and the active site histidine to form HMP-P, generating an inactive enzyme. The enzyme can only undergo a single turnover, which suggests it is a suicide enzyme.</text>
</comment>
<evidence type="ECO:0000256" key="7">
    <source>
        <dbReference type="ARBA" id="ARBA00022898"/>
    </source>
</evidence>
<evidence type="ECO:0000256" key="4">
    <source>
        <dbReference type="ARBA" id="ARBA00011738"/>
    </source>
</evidence>
<keyword evidence="8" id="KW-0784">Thiamine biosynthesis</keyword>
<evidence type="ECO:0000256" key="8">
    <source>
        <dbReference type="ARBA" id="ARBA00022977"/>
    </source>
</evidence>
<dbReference type="SUPFAM" id="SSF53850">
    <property type="entry name" value="Periplasmic binding protein-like II"/>
    <property type="match status" value="1"/>
</dbReference>
<protein>
    <recommendedName>
        <fullName evidence="10">Thiamine pyrimidine synthase</fullName>
    </recommendedName>
</protein>
<comment type="subunit">
    <text evidence="4">Homodimer.</text>
</comment>
<feature type="signal peptide" evidence="12">
    <location>
        <begin position="1"/>
        <end position="27"/>
    </location>
</feature>
<evidence type="ECO:0000313" key="14">
    <source>
        <dbReference type="EMBL" id="OAH29958.1"/>
    </source>
</evidence>
<reference evidence="15" key="1">
    <citation type="submission" date="2016-02" db="EMBL/GenBank/DDBJ databases">
        <authorList>
            <person name="Kaur G."/>
            <person name="Nair G.R."/>
            <person name="Mayilraj S."/>
        </authorList>
    </citation>
    <scope>NUCLEOTIDE SEQUENCE [LARGE SCALE GENOMIC DNA]</scope>
    <source>
        <strain evidence="15">GA-15</strain>
    </source>
</reference>
<evidence type="ECO:0000256" key="9">
    <source>
        <dbReference type="ARBA" id="ARBA00023004"/>
    </source>
</evidence>
<dbReference type="Proteomes" id="UP000076947">
    <property type="component" value="Unassembled WGS sequence"/>
</dbReference>
<sequence>MKTTSISLRTIAAAGVLALTTLLTSCAGGDEAEGASASNAKTTVRFALDWTPNTNHTGLYVALNKGYFEEAGIDVEILPFNNSNPEVLVDAGQAEFGISFQDTASMSMASGADLKSVLAVEQTWATEVAVLAERDDIQSPADLDGLTFGGFDNPAETKTMQGVVQSAGGDGEFETVTLGTSAYEALYSGDVDFTVPYVAWEGIEAEHRGVDLRTFAYTDYGFPDAYQVLVVGNNTWLEDNPDTARGFVQALARGYEDSVEDPEAAAKILQEENAGLLTDLDMLVESQEMLVDKYMLDDNGDFGVQTEEHWSELGQFLFDSDLLTDNNGKPLDEQPAWSEFFTNEYLQD</sequence>
<dbReference type="STRING" id="1705.CA21670_12895"/>
<dbReference type="PANTHER" id="PTHR31528:SF1">
    <property type="entry name" value="4-AMINO-5-HYDROXYMETHYL-2-METHYLPYRIMIDINE PHOSPHATE SYNTHASE THI11-RELATED"/>
    <property type="match status" value="1"/>
</dbReference>
<evidence type="ECO:0000256" key="2">
    <source>
        <dbReference type="ARBA" id="ARBA00004948"/>
    </source>
</evidence>
<dbReference type="EMBL" id="LSTQ01000010">
    <property type="protein sequence ID" value="OAH29958.1"/>
    <property type="molecule type" value="Genomic_DNA"/>
</dbReference>
<evidence type="ECO:0000256" key="1">
    <source>
        <dbReference type="ARBA" id="ARBA00003469"/>
    </source>
</evidence>
<dbReference type="RefSeq" id="WP_066839034.1">
    <property type="nucleotide sequence ID" value="NZ_LSTQ01000010.1"/>
</dbReference>
<keyword evidence="6" id="KW-0479">Metal-binding</keyword>
<dbReference type="GO" id="GO:0046872">
    <property type="term" value="F:metal ion binding"/>
    <property type="evidence" value="ECO:0007669"/>
    <property type="project" value="UniProtKB-KW"/>
</dbReference>
<accession>A0A177IMA5</accession>
<evidence type="ECO:0000256" key="3">
    <source>
        <dbReference type="ARBA" id="ARBA00009406"/>
    </source>
</evidence>
<keyword evidence="15" id="KW-1185">Reference proteome</keyword>
<dbReference type="AlphaFoldDB" id="A0A177IMA5"/>